<proteinExistence type="inferred from homology"/>
<keyword evidence="3" id="KW-0378">Hydrolase</keyword>
<feature type="chain" id="PRO_5038758621" evidence="5">
    <location>
        <begin position="23"/>
        <end position="371"/>
    </location>
</feature>
<dbReference type="SUPFAM" id="SSF52266">
    <property type="entry name" value="SGNH hydrolase"/>
    <property type="match status" value="1"/>
</dbReference>
<dbReference type="CDD" id="cd01837">
    <property type="entry name" value="SGNH_plant_lipase_like"/>
    <property type="match status" value="1"/>
</dbReference>
<evidence type="ECO:0000256" key="1">
    <source>
        <dbReference type="ARBA" id="ARBA00008668"/>
    </source>
</evidence>
<dbReference type="InterPro" id="IPR035669">
    <property type="entry name" value="SGNH_plant_lipase-like"/>
</dbReference>
<gene>
    <name evidence="6" type="ORF">KIW84_042008</name>
</gene>
<dbReference type="Proteomes" id="UP001058974">
    <property type="component" value="Chromosome 4"/>
</dbReference>
<evidence type="ECO:0000256" key="3">
    <source>
        <dbReference type="ARBA" id="ARBA00022801"/>
    </source>
</evidence>
<protein>
    <submittedName>
        <fullName evidence="6">Uncharacterized protein</fullName>
    </submittedName>
</protein>
<keyword evidence="4" id="KW-0325">Glycoprotein</keyword>
<dbReference type="InterPro" id="IPR036514">
    <property type="entry name" value="SGNH_hydro_sf"/>
</dbReference>
<evidence type="ECO:0000256" key="4">
    <source>
        <dbReference type="ARBA" id="ARBA00023180"/>
    </source>
</evidence>
<sequence length="371" mass="40915">MKIFILVCITFICGFFVNVSNSNPLPYESIFNFGDSISDTGNAMKSFPPMPSNSPYGSTYFKHPAGRLSNGRLIIDFIAEAYGLPFLPALKNLTKDQDITKGVNFAFAGSTALESEFFKRHGVDPPGTNNSLSVQLGWFKDLKPSICKSKEECDGYFKNSLFLVGEIGGNDILSHLTHKTVTEIREIVPLMVEAIANATSILIEEGAIELAIPGNFPIGCNAAFLSTVDSKKKEDYDEFGCLIPYNTLVEYFNEQLKNAIEILRQKNPQAKIIYFDYYNDAKRLYQTPQQYGFTSDKNEILKACCASNGPYNVNPKTPCGVLGTTVCSDPSKQINWDGAHLTEAAYKMIAKGLVEGPFATPSLKTSLFKIV</sequence>
<dbReference type="AlphaFoldDB" id="A0A9D4XE69"/>
<feature type="signal peptide" evidence="5">
    <location>
        <begin position="1"/>
        <end position="22"/>
    </location>
</feature>
<dbReference type="InterPro" id="IPR001087">
    <property type="entry name" value="GDSL"/>
</dbReference>
<name>A0A9D4XE69_PEA</name>
<dbReference type="PANTHER" id="PTHR22835:SF577">
    <property type="entry name" value="GDSL-LIKE LIPASE_ACYLHYDROLASE SUPERFAMILY PROTEIN"/>
    <property type="match status" value="1"/>
</dbReference>
<evidence type="ECO:0000313" key="6">
    <source>
        <dbReference type="EMBL" id="KAI5417220.1"/>
    </source>
</evidence>
<dbReference type="Pfam" id="PF00657">
    <property type="entry name" value="Lipase_GDSL"/>
    <property type="match status" value="1"/>
</dbReference>
<comment type="similarity">
    <text evidence="1">Belongs to the 'GDSL' lipolytic enzyme family.</text>
</comment>
<organism evidence="6 7">
    <name type="scientific">Pisum sativum</name>
    <name type="common">Garden pea</name>
    <name type="synonym">Lathyrus oleraceus</name>
    <dbReference type="NCBI Taxonomy" id="3888"/>
    <lineage>
        <taxon>Eukaryota</taxon>
        <taxon>Viridiplantae</taxon>
        <taxon>Streptophyta</taxon>
        <taxon>Embryophyta</taxon>
        <taxon>Tracheophyta</taxon>
        <taxon>Spermatophyta</taxon>
        <taxon>Magnoliopsida</taxon>
        <taxon>eudicotyledons</taxon>
        <taxon>Gunneridae</taxon>
        <taxon>Pentapetalae</taxon>
        <taxon>rosids</taxon>
        <taxon>fabids</taxon>
        <taxon>Fabales</taxon>
        <taxon>Fabaceae</taxon>
        <taxon>Papilionoideae</taxon>
        <taxon>50 kb inversion clade</taxon>
        <taxon>NPAAA clade</taxon>
        <taxon>Hologalegina</taxon>
        <taxon>IRL clade</taxon>
        <taxon>Fabeae</taxon>
        <taxon>Lathyrus</taxon>
    </lineage>
</organism>
<evidence type="ECO:0000256" key="2">
    <source>
        <dbReference type="ARBA" id="ARBA00022729"/>
    </source>
</evidence>
<reference evidence="6 7" key="1">
    <citation type="journal article" date="2022" name="Nat. Genet.">
        <title>Improved pea reference genome and pan-genome highlight genomic features and evolutionary characteristics.</title>
        <authorList>
            <person name="Yang T."/>
            <person name="Liu R."/>
            <person name="Luo Y."/>
            <person name="Hu S."/>
            <person name="Wang D."/>
            <person name="Wang C."/>
            <person name="Pandey M.K."/>
            <person name="Ge S."/>
            <person name="Xu Q."/>
            <person name="Li N."/>
            <person name="Li G."/>
            <person name="Huang Y."/>
            <person name="Saxena R.K."/>
            <person name="Ji Y."/>
            <person name="Li M."/>
            <person name="Yan X."/>
            <person name="He Y."/>
            <person name="Liu Y."/>
            <person name="Wang X."/>
            <person name="Xiang C."/>
            <person name="Varshney R.K."/>
            <person name="Ding H."/>
            <person name="Gao S."/>
            <person name="Zong X."/>
        </authorList>
    </citation>
    <scope>NUCLEOTIDE SEQUENCE [LARGE SCALE GENOMIC DNA]</scope>
    <source>
        <strain evidence="6 7">cv. Zhongwan 6</strain>
    </source>
</reference>
<dbReference type="Gene3D" id="3.40.50.1110">
    <property type="entry name" value="SGNH hydrolase"/>
    <property type="match status" value="1"/>
</dbReference>
<accession>A0A9D4XE69</accession>
<evidence type="ECO:0000313" key="7">
    <source>
        <dbReference type="Proteomes" id="UP001058974"/>
    </source>
</evidence>
<comment type="caution">
    <text evidence="6">The sequence shown here is derived from an EMBL/GenBank/DDBJ whole genome shotgun (WGS) entry which is preliminary data.</text>
</comment>
<keyword evidence="2 5" id="KW-0732">Signal</keyword>
<dbReference type="EMBL" id="JAMSHJ010000004">
    <property type="protein sequence ID" value="KAI5417220.1"/>
    <property type="molecule type" value="Genomic_DNA"/>
</dbReference>
<keyword evidence="7" id="KW-1185">Reference proteome</keyword>
<dbReference type="Gramene" id="Psat04G0200800-T1">
    <property type="protein sequence ID" value="KAI5417220.1"/>
    <property type="gene ID" value="KIW84_042008"/>
</dbReference>
<dbReference type="PANTHER" id="PTHR22835">
    <property type="entry name" value="ZINC FINGER FYVE DOMAIN CONTAINING PROTEIN"/>
    <property type="match status" value="1"/>
</dbReference>
<dbReference type="OrthoDB" id="1600564at2759"/>
<evidence type="ECO:0000256" key="5">
    <source>
        <dbReference type="SAM" id="SignalP"/>
    </source>
</evidence>
<dbReference type="GO" id="GO:0016788">
    <property type="term" value="F:hydrolase activity, acting on ester bonds"/>
    <property type="evidence" value="ECO:0007669"/>
    <property type="project" value="InterPro"/>
</dbReference>